<dbReference type="GO" id="GO:0005509">
    <property type="term" value="F:calcium ion binding"/>
    <property type="evidence" value="ECO:0007669"/>
    <property type="project" value="InterPro"/>
</dbReference>
<reference evidence="3" key="1">
    <citation type="submission" date="2015-07" db="EMBL/GenBank/DDBJ databases">
        <title>Transcriptome Assembly of Anthurium amnicola.</title>
        <authorList>
            <person name="Suzuki J."/>
        </authorList>
    </citation>
    <scope>NUCLEOTIDE SEQUENCE</scope>
</reference>
<dbReference type="SUPFAM" id="SSF47473">
    <property type="entry name" value="EF-hand"/>
    <property type="match status" value="1"/>
</dbReference>
<sequence>MGEAPGSFHVCSALKSLPKKVGDRLSHCSLSAKYRRLDRIFEKKMEAVKDRTSTRPPAFKTMNSIIRKFPKFREQLRNIQSVFEQCDEDSNGTIDHEELKKCLAKLKVHLTEQEIDDLYHYCDIDGKEGIQYKFSSV</sequence>
<dbReference type="InterPro" id="IPR002048">
    <property type="entry name" value="EF_hand_dom"/>
</dbReference>
<evidence type="ECO:0000256" key="1">
    <source>
        <dbReference type="ARBA" id="ARBA00022837"/>
    </source>
</evidence>
<dbReference type="SMART" id="SM00054">
    <property type="entry name" value="EFh"/>
    <property type="match status" value="1"/>
</dbReference>
<dbReference type="InterPro" id="IPR011992">
    <property type="entry name" value="EF-hand-dom_pair"/>
</dbReference>
<dbReference type="EMBL" id="GDJX01019328">
    <property type="protein sequence ID" value="JAT48608.1"/>
    <property type="molecule type" value="Transcribed_RNA"/>
</dbReference>
<dbReference type="CDD" id="cd00051">
    <property type="entry name" value="EFh"/>
    <property type="match status" value="1"/>
</dbReference>
<protein>
    <submittedName>
        <fullName evidence="3">Putative calcium-binding protein CML22</fullName>
    </submittedName>
</protein>
<keyword evidence="1" id="KW-0106">Calcium</keyword>
<evidence type="ECO:0000313" key="3">
    <source>
        <dbReference type="EMBL" id="JAT48608.1"/>
    </source>
</evidence>
<name>A0A1D1Y1T7_9ARAE</name>
<gene>
    <name evidence="3" type="primary">CML22_0</name>
    <name evidence="3" type="ORF">g.41973</name>
</gene>
<dbReference type="InterPro" id="IPR018247">
    <property type="entry name" value="EF_Hand_1_Ca_BS"/>
</dbReference>
<feature type="domain" description="EF-hand" evidence="2">
    <location>
        <begin position="74"/>
        <end position="109"/>
    </location>
</feature>
<dbReference type="Gene3D" id="1.10.238.10">
    <property type="entry name" value="EF-hand"/>
    <property type="match status" value="1"/>
</dbReference>
<evidence type="ECO:0000259" key="2">
    <source>
        <dbReference type="PROSITE" id="PS50222"/>
    </source>
</evidence>
<dbReference type="Pfam" id="PF13499">
    <property type="entry name" value="EF-hand_7"/>
    <property type="match status" value="1"/>
</dbReference>
<proteinExistence type="predicted"/>
<dbReference type="AlphaFoldDB" id="A0A1D1Y1T7"/>
<dbReference type="PROSITE" id="PS00018">
    <property type="entry name" value="EF_HAND_1"/>
    <property type="match status" value="1"/>
</dbReference>
<organism evidence="3">
    <name type="scientific">Anthurium amnicola</name>
    <dbReference type="NCBI Taxonomy" id="1678845"/>
    <lineage>
        <taxon>Eukaryota</taxon>
        <taxon>Viridiplantae</taxon>
        <taxon>Streptophyta</taxon>
        <taxon>Embryophyta</taxon>
        <taxon>Tracheophyta</taxon>
        <taxon>Spermatophyta</taxon>
        <taxon>Magnoliopsida</taxon>
        <taxon>Liliopsida</taxon>
        <taxon>Araceae</taxon>
        <taxon>Pothoideae</taxon>
        <taxon>Potheae</taxon>
        <taxon>Anthurium</taxon>
    </lineage>
</organism>
<dbReference type="PROSITE" id="PS50222">
    <property type="entry name" value="EF_HAND_2"/>
    <property type="match status" value="1"/>
</dbReference>
<accession>A0A1D1Y1T7</accession>